<evidence type="ECO:0000313" key="9">
    <source>
        <dbReference type="EMBL" id="KHN78233.1"/>
    </source>
</evidence>
<keyword evidence="3 8" id="KW-0328">Glycosyltransferase</keyword>
<proteinExistence type="inferred from homology"/>
<keyword evidence="10" id="KW-1185">Reference proteome</keyword>
<dbReference type="Proteomes" id="UP000031036">
    <property type="component" value="Unassembled WGS sequence"/>
</dbReference>
<reference evidence="9 10" key="1">
    <citation type="submission" date="2014-11" db="EMBL/GenBank/DDBJ databases">
        <title>Genetic blueprint of the zoonotic pathogen Toxocara canis.</title>
        <authorList>
            <person name="Zhu X.-Q."/>
            <person name="Korhonen P.K."/>
            <person name="Cai H."/>
            <person name="Young N.D."/>
            <person name="Nejsum P."/>
            <person name="von Samson-Himmelstjerna G."/>
            <person name="Boag P.R."/>
            <person name="Tan P."/>
            <person name="Li Q."/>
            <person name="Min J."/>
            <person name="Yang Y."/>
            <person name="Wang X."/>
            <person name="Fang X."/>
            <person name="Hall R.S."/>
            <person name="Hofmann A."/>
            <person name="Sternberg P.W."/>
            <person name="Jex A.R."/>
            <person name="Gasser R.B."/>
        </authorList>
    </citation>
    <scope>NUCLEOTIDE SEQUENCE [LARGE SCALE GENOMIC DNA]</scope>
    <source>
        <strain evidence="9">PN_DK_2014</strain>
    </source>
</reference>
<evidence type="ECO:0000256" key="4">
    <source>
        <dbReference type="ARBA" id="ARBA00022679"/>
    </source>
</evidence>
<evidence type="ECO:0000256" key="2">
    <source>
        <dbReference type="ARBA" id="ARBA00007647"/>
    </source>
</evidence>
<dbReference type="InterPro" id="IPR008166">
    <property type="entry name" value="Glyco_transf_92"/>
</dbReference>
<comment type="similarity">
    <text evidence="2 8">Belongs to the glycosyltransferase 92 family.</text>
</comment>
<dbReference type="GO" id="GO:0016757">
    <property type="term" value="F:glycosyltransferase activity"/>
    <property type="evidence" value="ECO:0007669"/>
    <property type="project" value="UniProtKB-UniRule"/>
</dbReference>
<dbReference type="PANTHER" id="PTHR21461">
    <property type="entry name" value="GLYCOSYLTRANSFERASE FAMILY 92 PROTEIN"/>
    <property type="match status" value="1"/>
</dbReference>
<dbReference type="GO" id="GO:0005737">
    <property type="term" value="C:cytoplasm"/>
    <property type="evidence" value="ECO:0007669"/>
    <property type="project" value="TreeGrafter"/>
</dbReference>
<evidence type="ECO:0000256" key="8">
    <source>
        <dbReference type="RuleBase" id="RU366017"/>
    </source>
</evidence>
<evidence type="ECO:0000256" key="1">
    <source>
        <dbReference type="ARBA" id="ARBA00004167"/>
    </source>
</evidence>
<dbReference type="OMA" id="IAKIHHY"/>
<dbReference type="Pfam" id="PF01697">
    <property type="entry name" value="Glyco_transf_92"/>
    <property type="match status" value="1"/>
</dbReference>
<evidence type="ECO:0000256" key="7">
    <source>
        <dbReference type="ARBA" id="ARBA00023136"/>
    </source>
</evidence>
<comment type="subcellular location">
    <subcellularLocation>
        <location evidence="1">Membrane</location>
        <topology evidence="1">Single-pass membrane protein</topology>
    </subcellularLocation>
</comment>
<comment type="caution">
    <text evidence="9">The sequence shown here is derived from an EMBL/GenBank/DDBJ whole genome shotgun (WGS) entry which is preliminary data.</text>
</comment>
<dbReference type="EMBL" id="JPKZ01002145">
    <property type="protein sequence ID" value="KHN78233.1"/>
    <property type="molecule type" value="Genomic_DNA"/>
</dbReference>
<dbReference type="EC" id="2.4.1.-" evidence="8"/>
<keyword evidence="7" id="KW-0472">Membrane</keyword>
<dbReference type="GO" id="GO:0016020">
    <property type="term" value="C:membrane"/>
    <property type="evidence" value="ECO:0007669"/>
    <property type="project" value="UniProtKB-SubCell"/>
</dbReference>
<keyword evidence="5" id="KW-0812">Transmembrane</keyword>
<dbReference type="OrthoDB" id="2526284at2759"/>
<protein>
    <recommendedName>
        <fullName evidence="8">Glycosyltransferase family 92 protein</fullName>
        <ecNumber evidence="8">2.4.1.-</ecNumber>
    </recommendedName>
</protein>
<dbReference type="PANTHER" id="PTHR21461:SF69">
    <property type="entry name" value="GLYCOSYLTRANSFERASE FAMILY 92 PROTEIN"/>
    <property type="match status" value="1"/>
</dbReference>
<evidence type="ECO:0000313" key="10">
    <source>
        <dbReference type="Proteomes" id="UP000031036"/>
    </source>
</evidence>
<sequence length="435" mass="50176">MVVLTYFGTRGGKPAGDQSAEAKKKADVFHSKETFALISAIIHDKLATSVEQAHNDRHNVSNLVRPQRRFWYNRRSDKTLQFTQLNSDAYLLCSFVDKRNGNLGYPYFRLLTLSRSSRKPQFRCTFAENFTSSSEIYEFCENHDMPFGAYVHSCAIPPSIDLDRIGNVHISDETQTVIIKPTYQVESNTFRYAYTVDYAICLPMLYGDFYTATTIVEFVELNRLIGVDSITIYSHMISLHADVQRILQYYKNEGIVDVVDFQLPLDAKTVWYKGQMLTINDCLYRHVGFAKYVAFHDLDELIIPEEPLLLPEMCNRVFTDNVATMRIPSRYAQRRGKLLSPEAHISVSRILQKTRTKCIVRPEFVFEQGIHHTSRVIQDDFVIIPPEQSRQHAIVYHFRANQPSTDTVSEDTIEKRYGKQLRSAVRNVLVTNNLI</sequence>
<evidence type="ECO:0000256" key="3">
    <source>
        <dbReference type="ARBA" id="ARBA00022676"/>
    </source>
</evidence>
<organism evidence="9 10">
    <name type="scientific">Toxocara canis</name>
    <name type="common">Canine roundworm</name>
    <dbReference type="NCBI Taxonomy" id="6265"/>
    <lineage>
        <taxon>Eukaryota</taxon>
        <taxon>Metazoa</taxon>
        <taxon>Ecdysozoa</taxon>
        <taxon>Nematoda</taxon>
        <taxon>Chromadorea</taxon>
        <taxon>Rhabditida</taxon>
        <taxon>Spirurina</taxon>
        <taxon>Ascaridomorpha</taxon>
        <taxon>Ascaridoidea</taxon>
        <taxon>Toxocaridae</taxon>
        <taxon>Toxocara</taxon>
    </lineage>
</organism>
<keyword evidence="6" id="KW-1133">Transmembrane helix</keyword>
<evidence type="ECO:0000256" key="5">
    <source>
        <dbReference type="ARBA" id="ARBA00022692"/>
    </source>
</evidence>
<gene>
    <name evidence="9" type="ORF">Tcan_06346</name>
</gene>
<accession>A0A0B2V9P8</accession>
<name>A0A0B2V9P8_TOXCA</name>
<keyword evidence="4 8" id="KW-0808">Transferase</keyword>
<dbReference type="AlphaFoldDB" id="A0A0B2V9P8"/>
<evidence type="ECO:0000256" key="6">
    <source>
        <dbReference type="ARBA" id="ARBA00022989"/>
    </source>
</evidence>